<feature type="non-terminal residue" evidence="1">
    <location>
        <position position="363"/>
    </location>
</feature>
<evidence type="ECO:0008006" key="3">
    <source>
        <dbReference type="Google" id="ProtNLM"/>
    </source>
</evidence>
<gene>
    <name evidence="1" type="ORF">THASP1DRAFT_32757</name>
</gene>
<evidence type="ECO:0000313" key="1">
    <source>
        <dbReference type="EMBL" id="RKP05400.1"/>
    </source>
</evidence>
<keyword evidence="2" id="KW-1185">Reference proteome</keyword>
<reference evidence="2" key="1">
    <citation type="journal article" date="2018" name="Nat. Microbiol.">
        <title>Leveraging single-cell genomics to expand the fungal tree of life.</title>
        <authorList>
            <person name="Ahrendt S.R."/>
            <person name="Quandt C.A."/>
            <person name="Ciobanu D."/>
            <person name="Clum A."/>
            <person name="Salamov A."/>
            <person name="Andreopoulos B."/>
            <person name="Cheng J.F."/>
            <person name="Woyke T."/>
            <person name="Pelin A."/>
            <person name="Henrissat B."/>
            <person name="Reynolds N.K."/>
            <person name="Benny G.L."/>
            <person name="Smith M.E."/>
            <person name="James T.Y."/>
            <person name="Grigoriev I.V."/>
        </authorList>
    </citation>
    <scope>NUCLEOTIDE SEQUENCE [LARGE SCALE GENOMIC DNA]</scope>
    <source>
        <strain evidence="2">RSA 1356</strain>
    </source>
</reference>
<sequence>MACDDKYHANTSMLTAVAKSLVRENKPWLVPYYDRLLRAAGRRHAEDLMELYNLMIDSGHTPSLTTHRQLLGMTLIRTDKDLALLQTIYAGIRSTNTRITPALLKHVNRELLGPQWEKLACLKGVPSLQERLELALEIFQHEAQHGNFAKPPQRYLLIRHLLAVNRCSEAEMVYQMGTRHAGRSAITDCAYVKLLLRRGDYQSAETLVDEAFGYSFRRLPDGQMAGANGERIVYTDTRYVQMYSSKSGKRVDNAANSTASANETPGTVETLECWPFANMTVALIHEQRKRKDHQGALAVYQRFQQVGFENISVYEAILWSMLEADDIAGIVAVMRDLERRGTPLNVVMAQVLVEAFLRRNDLP</sequence>
<accession>A0A4P9XJN4</accession>
<name>A0A4P9XJN4_9FUNG</name>
<organism evidence="1 2">
    <name type="scientific">Thamnocephalis sphaerospora</name>
    <dbReference type="NCBI Taxonomy" id="78915"/>
    <lineage>
        <taxon>Eukaryota</taxon>
        <taxon>Fungi</taxon>
        <taxon>Fungi incertae sedis</taxon>
        <taxon>Zoopagomycota</taxon>
        <taxon>Zoopagomycotina</taxon>
        <taxon>Zoopagomycetes</taxon>
        <taxon>Zoopagales</taxon>
        <taxon>Sigmoideomycetaceae</taxon>
        <taxon>Thamnocephalis</taxon>
    </lineage>
</organism>
<dbReference type="Proteomes" id="UP000271241">
    <property type="component" value="Unassembled WGS sequence"/>
</dbReference>
<evidence type="ECO:0000313" key="2">
    <source>
        <dbReference type="Proteomes" id="UP000271241"/>
    </source>
</evidence>
<dbReference type="AlphaFoldDB" id="A0A4P9XJN4"/>
<dbReference type="EMBL" id="KZ993141">
    <property type="protein sequence ID" value="RKP05400.1"/>
    <property type="molecule type" value="Genomic_DNA"/>
</dbReference>
<proteinExistence type="predicted"/>
<protein>
    <recommendedName>
        <fullName evidence="3">Pentacotripeptide-repeat region of PRORP domain-containing protein</fullName>
    </recommendedName>
</protein>